<dbReference type="AlphaFoldDB" id="A0A0A9BLI8"/>
<reference evidence="2" key="1">
    <citation type="submission" date="2014-09" db="EMBL/GenBank/DDBJ databases">
        <authorList>
            <person name="Magalhaes I.L.F."/>
            <person name="Oliveira U."/>
            <person name="Santos F.R."/>
            <person name="Vidigal T.H.D.A."/>
            <person name="Brescovit A.D."/>
            <person name="Santos A.J."/>
        </authorList>
    </citation>
    <scope>NUCLEOTIDE SEQUENCE</scope>
    <source>
        <tissue evidence="2">Shoot tissue taken approximately 20 cm above the soil surface</tissue>
    </source>
</reference>
<reference evidence="2" key="2">
    <citation type="journal article" date="2015" name="Data Brief">
        <title>Shoot transcriptome of the giant reed, Arundo donax.</title>
        <authorList>
            <person name="Barrero R.A."/>
            <person name="Guerrero F.D."/>
            <person name="Moolhuijzen P."/>
            <person name="Goolsby J.A."/>
            <person name="Tidwell J."/>
            <person name="Bellgard S.E."/>
            <person name="Bellgard M.I."/>
        </authorList>
    </citation>
    <scope>NUCLEOTIDE SEQUENCE</scope>
    <source>
        <tissue evidence="2">Shoot tissue taken approximately 20 cm above the soil surface</tissue>
    </source>
</reference>
<sequence length="24" mass="2375">MASSGMPPQARSGSPSRLGRPCSG</sequence>
<evidence type="ECO:0000313" key="2">
    <source>
        <dbReference type="EMBL" id="JAD64246.1"/>
    </source>
</evidence>
<accession>A0A0A9BLI8</accession>
<name>A0A0A9BLI8_ARUDO</name>
<organism evidence="2">
    <name type="scientific">Arundo donax</name>
    <name type="common">Giant reed</name>
    <name type="synonym">Donax arundinaceus</name>
    <dbReference type="NCBI Taxonomy" id="35708"/>
    <lineage>
        <taxon>Eukaryota</taxon>
        <taxon>Viridiplantae</taxon>
        <taxon>Streptophyta</taxon>
        <taxon>Embryophyta</taxon>
        <taxon>Tracheophyta</taxon>
        <taxon>Spermatophyta</taxon>
        <taxon>Magnoliopsida</taxon>
        <taxon>Liliopsida</taxon>
        <taxon>Poales</taxon>
        <taxon>Poaceae</taxon>
        <taxon>PACMAD clade</taxon>
        <taxon>Arundinoideae</taxon>
        <taxon>Arundineae</taxon>
        <taxon>Arundo</taxon>
    </lineage>
</organism>
<proteinExistence type="predicted"/>
<dbReference type="EMBL" id="GBRH01233649">
    <property type="protein sequence ID" value="JAD64246.1"/>
    <property type="molecule type" value="Transcribed_RNA"/>
</dbReference>
<feature type="region of interest" description="Disordered" evidence="1">
    <location>
        <begin position="1"/>
        <end position="24"/>
    </location>
</feature>
<protein>
    <submittedName>
        <fullName evidence="2">Uncharacterized protein</fullName>
    </submittedName>
</protein>
<evidence type="ECO:0000256" key="1">
    <source>
        <dbReference type="SAM" id="MobiDB-lite"/>
    </source>
</evidence>